<organism evidence="1 2">
    <name type="scientific">Citrus x changshan-huyou</name>
    <dbReference type="NCBI Taxonomy" id="2935761"/>
    <lineage>
        <taxon>Eukaryota</taxon>
        <taxon>Viridiplantae</taxon>
        <taxon>Streptophyta</taxon>
        <taxon>Embryophyta</taxon>
        <taxon>Tracheophyta</taxon>
        <taxon>Spermatophyta</taxon>
        <taxon>Magnoliopsida</taxon>
        <taxon>eudicotyledons</taxon>
        <taxon>Gunneridae</taxon>
        <taxon>Pentapetalae</taxon>
        <taxon>rosids</taxon>
        <taxon>malvids</taxon>
        <taxon>Sapindales</taxon>
        <taxon>Rutaceae</taxon>
        <taxon>Aurantioideae</taxon>
        <taxon>Citrus</taxon>
    </lineage>
</organism>
<dbReference type="Proteomes" id="UP001428341">
    <property type="component" value="Unassembled WGS sequence"/>
</dbReference>
<accession>A0AAP0QI37</accession>
<name>A0AAP0QI37_9ROSI</name>
<dbReference type="AlphaFoldDB" id="A0AAP0QI37"/>
<sequence length="250" mass="27820">MGVSGGNSDGEGSLEPVDGMAMSNLVISVNSASEFEAESDSFTDVDLESEDSTGEVKCSKGTECASILLTGLARMFILSFLEEDLKLEETPVSLLDHLSEFRMKLSNSVLEISIHLFKLGSNAVNFFICVLNLSCNRLNPMIKVLQNNILCCILSLPIEDGFKRARFLQLSSRGNWGLYIRLVKDVESQVHLASEEDRLYQLRSLKPQLIYVVGIPTDGAVLPSWMIQSVQLPEAKSELLRLWINWDLEE</sequence>
<dbReference type="EMBL" id="JBCGBO010000006">
    <property type="protein sequence ID" value="KAK9192854.1"/>
    <property type="molecule type" value="Genomic_DNA"/>
</dbReference>
<gene>
    <name evidence="1" type="ORF">WN944_003547</name>
</gene>
<evidence type="ECO:0000313" key="2">
    <source>
        <dbReference type="Proteomes" id="UP001428341"/>
    </source>
</evidence>
<proteinExistence type="predicted"/>
<comment type="caution">
    <text evidence="1">The sequence shown here is derived from an EMBL/GenBank/DDBJ whole genome shotgun (WGS) entry which is preliminary data.</text>
</comment>
<protein>
    <submittedName>
        <fullName evidence="1">Uncharacterized protein</fullName>
    </submittedName>
</protein>
<reference evidence="1 2" key="1">
    <citation type="submission" date="2024-05" db="EMBL/GenBank/DDBJ databases">
        <title>Haplotype-resolved chromosome-level genome assembly of Huyou (Citrus changshanensis).</title>
        <authorList>
            <person name="Miao C."/>
            <person name="Chen W."/>
            <person name="Wu Y."/>
            <person name="Wang L."/>
            <person name="Zhao S."/>
            <person name="Grierson D."/>
            <person name="Xu C."/>
            <person name="Chen K."/>
        </authorList>
    </citation>
    <scope>NUCLEOTIDE SEQUENCE [LARGE SCALE GENOMIC DNA]</scope>
    <source>
        <strain evidence="1">01-14</strain>
        <tissue evidence="1">Leaf</tissue>
    </source>
</reference>
<keyword evidence="2" id="KW-1185">Reference proteome</keyword>
<evidence type="ECO:0000313" key="1">
    <source>
        <dbReference type="EMBL" id="KAK9192854.1"/>
    </source>
</evidence>